<proteinExistence type="predicted"/>
<dbReference type="CDD" id="cd04301">
    <property type="entry name" value="NAT_SF"/>
    <property type="match status" value="1"/>
</dbReference>
<dbReference type="PANTHER" id="PTHR43420:SF41">
    <property type="entry name" value="IAA ACETYLTRANSFERASE"/>
    <property type="match status" value="1"/>
</dbReference>
<dbReference type="InterPro" id="IPR016181">
    <property type="entry name" value="Acyl_CoA_acyltransferase"/>
</dbReference>
<evidence type="ECO:0000256" key="1">
    <source>
        <dbReference type="ARBA" id="ARBA00022679"/>
    </source>
</evidence>
<comment type="caution">
    <text evidence="4">The sequence shown here is derived from an EMBL/GenBank/DDBJ whole genome shotgun (WGS) entry which is preliminary data.</text>
</comment>
<evidence type="ECO:0000313" key="4">
    <source>
        <dbReference type="EMBL" id="PJK16023.1"/>
    </source>
</evidence>
<reference evidence="4 5" key="1">
    <citation type="submission" date="2017-10" db="EMBL/GenBank/DDBJ databases">
        <title>Draft genome of Chryseomicrobium casticus sp. nov.</title>
        <authorList>
            <person name="Chakraborty R."/>
            <person name="Saha T."/>
        </authorList>
    </citation>
    <scope>NUCLEOTIDE SEQUENCE [LARGE SCALE GENOMIC DNA]</scope>
    <source>
        <strain evidence="4 5">ET03</strain>
    </source>
</reference>
<dbReference type="Pfam" id="PF00583">
    <property type="entry name" value="Acetyltransf_1"/>
    <property type="match status" value="1"/>
</dbReference>
<feature type="domain" description="N-acetyltransferase" evidence="3">
    <location>
        <begin position="1"/>
        <end position="135"/>
    </location>
</feature>
<gene>
    <name evidence="4" type="ORF">CQS04_12380</name>
</gene>
<dbReference type="GO" id="GO:0016747">
    <property type="term" value="F:acyltransferase activity, transferring groups other than amino-acyl groups"/>
    <property type="evidence" value="ECO:0007669"/>
    <property type="project" value="InterPro"/>
</dbReference>
<dbReference type="Gene3D" id="3.40.630.30">
    <property type="match status" value="1"/>
</dbReference>
<evidence type="ECO:0000256" key="2">
    <source>
        <dbReference type="ARBA" id="ARBA00023315"/>
    </source>
</evidence>
<dbReference type="OrthoDB" id="162775at2"/>
<dbReference type="PANTHER" id="PTHR43420">
    <property type="entry name" value="ACETYLTRANSFERASE"/>
    <property type="match status" value="1"/>
</dbReference>
<dbReference type="AlphaFoldDB" id="A0A2M9EXT0"/>
<evidence type="ECO:0000313" key="5">
    <source>
        <dbReference type="Proteomes" id="UP000228680"/>
    </source>
</evidence>
<sequence>MIRKLASHDRIPMELLLLADPSEFQIKKYLSDGDCYLAEFESEFIGVYILKELNAQSCELMNVAVAEAWQGKGIGKQLILHAIETAKGYGYQTVHIATGNSSIGQLALYQKCGFRMVGIEADYFTVHYPEPIFENGIQCRDKILLKLKLKGLTDHEERRTTKTSPSASK</sequence>
<keyword evidence="1 4" id="KW-0808">Transferase</keyword>
<evidence type="ECO:0000259" key="3">
    <source>
        <dbReference type="PROSITE" id="PS51186"/>
    </source>
</evidence>
<dbReference type="SUPFAM" id="SSF55729">
    <property type="entry name" value="Acyl-CoA N-acyltransferases (Nat)"/>
    <property type="match status" value="1"/>
</dbReference>
<protein>
    <submittedName>
        <fullName evidence="4">GNAT family N-acetyltransferase</fullName>
    </submittedName>
</protein>
<dbReference type="RefSeq" id="WP_100354428.1">
    <property type="nucleotide sequence ID" value="NZ_PCGR01000004.1"/>
</dbReference>
<organism evidence="4 5">
    <name type="scientific">Chryseomicrobium excrementi</name>
    <dbReference type="NCBI Taxonomy" id="2041346"/>
    <lineage>
        <taxon>Bacteria</taxon>
        <taxon>Bacillati</taxon>
        <taxon>Bacillota</taxon>
        <taxon>Bacilli</taxon>
        <taxon>Bacillales</taxon>
        <taxon>Caryophanaceae</taxon>
        <taxon>Chryseomicrobium</taxon>
    </lineage>
</organism>
<dbReference type="InterPro" id="IPR000182">
    <property type="entry name" value="GNAT_dom"/>
</dbReference>
<dbReference type="EMBL" id="PCGR01000004">
    <property type="protein sequence ID" value="PJK16023.1"/>
    <property type="molecule type" value="Genomic_DNA"/>
</dbReference>
<keyword evidence="5" id="KW-1185">Reference proteome</keyword>
<keyword evidence="2" id="KW-0012">Acyltransferase</keyword>
<dbReference type="Proteomes" id="UP000228680">
    <property type="component" value="Unassembled WGS sequence"/>
</dbReference>
<dbReference type="InterPro" id="IPR050680">
    <property type="entry name" value="YpeA/RimI_acetyltransf"/>
</dbReference>
<name>A0A2M9EXT0_9BACL</name>
<accession>A0A2M9EXT0</accession>
<dbReference type="PROSITE" id="PS51186">
    <property type="entry name" value="GNAT"/>
    <property type="match status" value="1"/>
</dbReference>